<evidence type="ECO:0000256" key="4">
    <source>
        <dbReference type="ARBA" id="ARBA00022964"/>
    </source>
</evidence>
<evidence type="ECO:0000313" key="9">
    <source>
        <dbReference type="EMBL" id="EHY59821.1"/>
    </source>
</evidence>
<dbReference type="VEuPathDB" id="FungiDB:HMPREF1120_07803"/>
<organism evidence="9 10">
    <name type="scientific">Exophiala dermatitidis (strain ATCC 34100 / CBS 525.76 / NIH/UT8656)</name>
    <name type="common">Black yeast</name>
    <name type="synonym">Wangiella dermatitidis</name>
    <dbReference type="NCBI Taxonomy" id="858893"/>
    <lineage>
        <taxon>Eukaryota</taxon>
        <taxon>Fungi</taxon>
        <taxon>Dikarya</taxon>
        <taxon>Ascomycota</taxon>
        <taxon>Pezizomycotina</taxon>
        <taxon>Eurotiomycetes</taxon>
        <taxon>Chaetothyriomycetidae</taxon>
        <taxon>Chaetothyriales</taxon>
        <taxon>Herpotrichiellaceae</taxon>
        <taxon>Exophiala</taxon>
    </lineage>
</organism>
<evidence type="ECO:0000256" key="1">
    <source>
        <dbReference type="ARBA" id="ARBA00001954"/>
    </source>
</evidence>
<dbReference type="GO" id="GO:0046872">
    <property type="term" value="F:metal ion binding"/>
    <property type="evidence" value="ECO:0007669"/>
    <property type="project" value="UniProtKB-KW"/>
</dbReference>
<dbReference type="GO" id="GO:0016706">
    <property type="term" value="F:2-oxoglutarate-dependent dioxygenase activity"/>
    <property type="evidence" value="ECO:0007669"/>
    <property type="project" value="TreeGrafter"/>
</dbReference>
<keyword evidence="3" id="KW-0479">Metal-binding</keyword>
<feature type="compositionally biased region" description="Polar residues" evidence="7">
    <location>
        <begin position="7"/>
        <end position="19"/>
    </location>
</feature>
<comment type="cofactor">
    <cofactor evidence="1">
        <name>Fe(2+)</name>
        <dbReference type="ChEBI" id="CHEBI:29033"/>
    </cofactor>
</comment>
<proteinExistence type="inferred from homology"/>
<keyword evidence="10" id="KW-1185">Reference proteome</keyword>
<evidence type="ECO:0000259" key="8">
    <source>
        <dbReference type="Pfam" id="PF02668"/>
    </source>
</evidence>
<dbReference type="InterPro" id="IPR042098">
    <property type="entry name" value="TauD-like_sf"/>
</dbReference>
<dbReference type="RefSeq" id="XP_009160282.1">
    <property type="nucleotide sequence ID" value="XM_009162034.1"/>
</dbReference>
<accession>H6C5G3</accession>
<comment type="similarity">
    <text evidence="2">Belongs to the TfdA dioxygenase family.</text>
</comment>
<keyword evidence="4 9" id="KW-0223">Dioxygenase</keyword>
<dbReference type="InterPro" id="IPR003819">
    <property type="entry name" value="TauD/TfdA-like"/>
</dbReference>
<dbReference type="GO" id="GO:0005737">
    <property type="term" value="C:cytoplasm"/>
    <property type="evidence" value="ECO:0007669"/>
    <property type="project" value="TreeGrafter"/>
</dbReference>
<gene>
    <name evidence="9" type="ORF">HMPREF1120_07803</name>
</gene>
<dbReference type="Gene3D" id="3.60.130.10">
    <property type="entry name" value="Clavaminate synthase-like"/>
    <property type="match status" value="1"/>
</dbReference>
<dbReference type="PANTHER" id="PTHR30468">
    <property type="entry name" value="ALPHA-KETOGLUTARATE-DEPENDENT SULFONATE DIOXYGENASE"/>
    <property type="match status" value="1"/>
</dbReference>
<dbReference type="PANTHER" id="PTHR30468:SF1">
    <property type="entry name" value="ALPHA-KETOGLUTARATE-DEPENDENT SULFONATE DIOXYGENASE"/>
    <property type="match status" value="1"/>
</dbReference>
<name>H6C5G3_EXODN</name>
<sequence>MGDASVASGQQLPEPNLSVNGERVETYSDIKPTDVVYPDTPEVPALHQRALPLRPYGDHIPPKGIRKPVAVPKDRALFANPNLPNLFSGSEVQRVDLTPSLGTLITGIQLNALTDAQKDELALLVAHRGVVFFRDQDITPEEQRKLFDYYGVPEEGVDPENTKPKTHTIQEQEEDYRGVYVHFKWPFADFHADSSFQANPPSFSLLKIDTLPPTGGDTAWISGYGTYETLSKPLRTFLDGLSAWHTSGLVYDSVTNFWGKQLPERPVETLHPVVRTHPVTGYQVLNLNSGFVDRIDGLKRYESDKLLELLFTHIHTAQDHTVRFKWEKNSAALWDNRYCAVTHRATHDYAPLLRKGTRVTIKGQIPQHSPEGITRREGVIRALEAGKVSAVHDANTRNGDYKSRGLPKRFG</sequence>
<dbReference type="GeneID" id="20312442"/>
<evidence type="ECO:0000256" key="3">
    <source>
        <dbReference type="ARBA" id="ARBA00022723"/>
    </source>
</evidence>
<dbReference type="Proteomes" id="UP000007304">
    <property type="component" value="Unassembled WGS sequence"/>
</dbReference>
<reference evidence="9" key="1">
    <citation type="submission" date="2011-07" db="EMBL/GenBank/DDBJ databases">
        <title>The Genome Sequence of Exophiala (Wangiella) dermatitidis NIH/UT8656.</title>
        <authorList>
            <consortium name="The Broad Institute Genome Sequencing Platform"/>
            <person name="Cuomo C."/>
            <person name="Wang Z."/>
            <person name="Hunicke-Smith S."/>
            <person name="Szanislo P.J."/>
            <person name="Earl A."/>
            <person name="Young S.K."/>
            <person name="Zeng Q."/>
            <person name="Gargeya S."/>
            <person name="Fitzgerald M."/>
            <person name="Haas B."/>
            <person name="Abouelleil A."/>
            <person name="Alvarado L."/>
            <person name="Arachchi H.M."/>
            <person name="Berlin A."/>
            <person name="Brown A."/>
            <person name="Chapman S.B."/>
            <person name="Chen Z."/>
            <person name="Dunbar C."/>
            <person name="Freedman E."/>
            <person name="Gearin G."/>
            <person name="Gellesch M."/>
            <person name="Goldberg J."/>
            <person name="Griggs A."/>
            <person name="Gujja S."/>
            <person name="Heiman D."/>
            <person name="Howarth C."/>
            <person name="Larson L."/>
            <person name="Lui A."/>
            <person name="MacDonald P.J.P."/>
            <person name="Montmayeur A."/>
            <person name="Murphy C."/>
            <person name="Neiman D."/>
            <person name="Pearson M."/>
            <person name="Priest M."/>
            <person name="Roberts A."/>
            <person name="Saif S."/>
            <person name="Shea T."/>
            <person name="Shenoy N."/>
            <person name="Sisk P."/>
            <person name="Stolte C."/>
            <person name="Sykes S."/>
            <person name="Wortman J."/>
            <person name="Nusbaum C."/>
            <person name="Birren B."/>
        </authorList>
    </citation>
    <scope>NUCLEOTIDE SEQUENCE</scope>
    <source>
        <strain evidence="9">NIH/UT8656</strain>
    </source>
</reference>
<evidence type="ECO:0000256" key="6">
    <source>
        <dbReference type="ARBA" id="ARBA00023004"/>
    </source>
</evidence>
<dbReference type="HOGENOM" id="CLU_036005_0_1_1"/>
<dbReference type="STRING" id="858893.H6C5G3"/>
<dbReference type="InterPro" id="IPR051323">
    <property type="entry name" value="AtsK-like"/>
</dbReference>
<dbReference type="Pfam" id="PF02668">
    <property type="entry name" value="TauD"/>
    <property type="match status" value="1"/>
</dbReference>
<dbReference type="SUPFAM" id="SSF51197">
    <property type="entry name" value="Clavaminate synthase-like"/>
    <property type="match status" value="1"/>
</dbReference>
<feature type="region of interest" description="Disordered" evidence="7">
    <location>
        <begin position="1"/>
        <end position="21"/>
    </location>
</feature>
<dbReference type="EMBL" id="JH226135">
    <property type="protein sequence ID" value="EHY59821.1"/>
    <property type="molecule type" value="Genomic_DNA"/>
</dbReference>
<keyword evidence="6" id="KW-0408">Iron</keyword>
<dbReference type="OMA" id="FTHIHTA"/>
<keyword evidence="5" id="KW-0560">Oxidoreductase</keyword>
<feature type="domain" description="TauD/TfdA-like" evidence="8">
    <location>
        <begin position="96"/>
        <end position="358"/>
    </location>
</feature>
<evidence type="ECO:0000256" key="2">
    <source>
        <dbReference type="ARBA" id="ARBA00005896"/>
    </source>
</evidence>
<dbReference type="eggNOG" id="ENOG502QT05">
    <property type="taxonomic scope" value="Eukaryota"/>
</dbReference>
<dbReference type="OrthoDB" id="10257314at2759"/>
<evidence type="ECO:0000256" key="5">
    <source>
        <dbReference type="ARBA" id="ARBA00023002"/>
    </source>
</evidence>
<evidence type="ECO:0000313" key="10">
    <source>
        <dbReference type="Proteomes" id="UP000007304"/>
    </source>
</evidence>
<evidence type="ECO:0000256" key="7">
    <source>
        <dbReference type="SAM" id="MobiDB-lite"/>
    </source>
</evidence>
<protein>
    <submittedName>
        <fullName evidence="9">Taurine dioxygenase</fullName>
    </submittedName>
</protein>
<dbReference type="AlphaFoldDB" id="H6C5G3"/>
<dbReference type="InParanoid" id="H6C5G3"/>